<evidence type="ECO:0000313" key="4">
    <source>
        <dbReference type="Proteomes" id="UP000237684"/>
    </source>
</evidence>
<gene>
    <name evidence="3" type="ORF">B1R32_103197</name>
</gene>
<evidence type="ECO:0000259" key="2">
    <source>
        <dbReference type="Pfam" id="PF00437"/>
    </source>
</evidence>
<feature type="domain" description="Bacterial type II secretion system protein E" evidence="2">
    <location>
        <begin position="51"/>
        <end position="164"/>
    </location>
</feature>
<dbReference type="Gene3D" id="3.30.450.90">
    <property type="match status" value="1"/>
</dbReference>
<dbReference type="Pfam" id="PF00437">
    <property type="entry name" value="T2SSE"/>
    <property type="match status" value="1"/>
</dbReference>
<dbReference type="OrthoDB" id="9805147at2"/>
<evidence type="ECO:0000256" key="1">
    <source>
        <dbReference type="ARBA" id="ARBA00006611"/>
    </source>
</evidence>
<keyword evidence="4" id="KW-1185">Reference proteome</keyword>
<protein>
    <recommendedName>
        <fullName evidence="2">Bacterial type II secretion system protein E domain-containing protein</fullName>
    </recommendedName>
</protein>
<organism evidence="3 4">
    <name type="scientific">Abditibacterium utsteinense</name>
    <dbReference type="NCBI Taxonomy" id="1960156"/>
    <lineage>
        <taxon>Bacteria</taxon>
        <taxon>Pseudomonadati</taxon>
        <taxon>Abditibacteriota</taxon>
        <taxon>Abditibacteriia</taxon>
        <taxon>Abditibacteriales</taxon>
        <taxon>Abditibacteriaceae</taxon>
        <taxon>Abditibacterium</taxon>
    </lineage>
</organism>
<reference evidence="3 4" key="1">
    <citation type="journal article" date="2018" name="Syst. Appl. Microbiol.">
        <title>Abditibacterium utsteinense sp. nov., the first cultivated member of candidate phylum FBP, isolated from ice-free Antarctic soil samples.</title>
        <authorList>
            <person name="Tahon G."/>
            <person name="Tytgat B."/>
            <person name="Lebbe L."/>
            <person name="Carlier A."/>
            <person name="Willems A."/>
        </authorList>
    </citation>
    <scope>NUCLEOTIDE SEQUENCE [LARGE SCALE GENOMIC DNA]</scope>
    <source>
        <strain evidence="3 4">LMG 29911</strain>
    </source>
</reference>
<dbReference type="AlphaFoldDB" id="A0A2S8SVW1"/>
<proteinExistence type="inferred from homology"/>
<dbReference type="RefSeq" id="WP_105482801.1">
    <property type="nucleotide sequence ID" value="NZ_NIGF01000003.1"/>
</dbReference>
<accession>A0A2S8SVW1</accession>
<dbReference type="InterPro" id="IPR027417">
    <property type="entry name" value="P-loop_NTPase"/>
</dbReference>
<comment type="caution">
    <text evidence="3">The sequence shown here is derived from an EMBL/GenBank/DDBJ whole genome shotgun (WGS) entry which is preliminary data.</text>
</comment>
<comment type="similarity">
    <text evidence="1">Belongs to the GSP E family.</text>
</comment>
<evidence type="ECO:0000313" key="3">
    <source>
        <dbReference type="EMBL" id="PQV64930.1"/>
    </source>
</evidence>
<dbReference type="SUPFAM" id="SSF52540">
    <property type="entry name" value="P-loop containing nucleoside triphosphate hydrolases"/>
    <property type="match status" value="1"/>
</dbReference>
<dbReference type="EMBL" id="NIGF01000003">
    <property type="protein sequence ID" value="PQV64930.1"/>
    <property type="molecule type" value="Genomic_DNA"/>
</dbReference>
<name>A0A2S8SVW1_9BACT</name>
<dbReference type="InterPro" id="IPR001482">
    <property type="entry name" value="T2SS/T4SS_dom"/>
</dbReference>
<sequence>MKTEFWSFLGLKRATLHDFEVGGEEEKQPAPLKLAYPELNVAPAGADDWRGQEPVERIVNTILLCAVRDGASVISIEPQTRGVRVRYTVEGEVREHIKLPSLALEPIVARLKLLARIELQQGASHDAFQGERSGGHIRLRVDEHFYDLHVTTHPTPWGERVELRFR</sequence>
<dbReference type="Proteomes" id="UP000237684">
    <property type="component" value="Unassembled WGS sequence"/>
</dbReference>
<dbReference type="InParanoid" id="A0A2S8SVW1"/>